<evidence type="ECO:0000256" key="3">
    <source>
        <dbReference type="ARBA" id="ARBA00022833"/>
    </source>
</evidence>
<feature type="compositionally biased region" description="Acidic residues" evidence="5">
    <location>
        <begin position="253"/>
        <end position="263"/>
    </location>
</feature>
<dbReference type="InterPro" id="IPR013083">
    <property type="entry name" value="Znf_RING/FYVE/PHD"/>
</dbReference>
<dbReference type="PROSITE" id="PS50089">
    <property type="entry name" value="ZF_RING_2"/>
    <property type="match status" value="1"/>
</dbReference>
<dbReference type="InterPro" id="IPR017907">
    <property type="entry name" value="Znf_RING_CS"/>
</dbReference>
<keyword evidence="8" id="KW-1185">Reference proteome</keyword>
<dbReference type="Proteomes" id="UP000830962">
    <property type="component" value="Segment"/>
</dbReference>
<evidence type="ECO:0000256" key="5">
    <source>
        <dbReference type="SAM" id="MobiDB-lite"/>
    </source>
</evidence>
<accession>A0AAE8Y0B7</accession>
<gene>
    <name evidence="7" type="ORF">CmNV_019</name>
</gene>
<keyword evidence="3" id="KW-0862">Zinc</keyword>
<dbReference type="SMART" id="SM00184">
    <property type="entry name" value="RING"/>
    <property type="match status" value="1"/>
</dbReference>
<evidence type="ECO:0000256" key="4">
    <source>
        <dbReference type="PROSITE-ProRule" id="PRU00175"/>
    </source>
</evidence>
<dbReference type="InterPro" id="IPR001841">
    <property type="entry name" value="Znf_RING"/>
</dbReference>
<keyword evidence="2 4" id="KW-0863">Zinc-finger</keyword>
<evidence type="ECO:0000256" key="1">
    <source>
        <dbReference type="ARBA" id="ARBA00022723"/>
    </source>
</evidence>
<keyword evidence="1" id="KW-0479">Metal-binding</keyword>
<feature type="region of interest" description="Disordered" evidence="5">
    <location>
        <begin position="196"/>
        <end position="240"/>
    </location>
</feature>
<dbReference type="Gene3D" id="3.30.40.10">
    <property type="entry name" value="Zinc/RING finger domain, C3HC4 (zinc finger)"/>
    <property type="match status" value="1"/>
</dbReference>
<dbReference type="EMBL" id="MZ311578">
    <property type="protein sequence ID" value="UBZ25609.1"/>
    <property type="molecule type" value="Genomic_DNA"/>
</dbReference>
<organism evidence="7 8">
    <name type="scientific">Carcinus maenas nudivirus</name>
    <dbReference type="NCBI Taxonomy" id="2880837"/>
    <lineage>
        <taxon>Viruses</taxon>
        <taxon>Viruses incertae sedis</taxon>
        <taxon>Naldaviricetes</taxon>
        <taxon>Lefavirales</taxon>
        <taxon>Nudiviridae</taxon>
        <taxon>Gammanudivirus</taxon>
        <taxon>Gammanudivirus cameanadis</taxon>
    </lineage>
</organism>
<feature type="compositionally biased region" description="Low complexity" evidence="5">
    <location>
        <begin position="228"/>
        <end position="240"/>
    </location>
</feature>
<dbReference type="GO" id="GO:0008270">
    <property type="term" value="F:zinc ion binding"/>
    <property type="evidence" value="ECO:0007669"/>
    <property type="project" value="UniProtKB-KW"/>
</dbReference>
<feature type="region of interest" description="Disordered" evidence="5">
    <location>
        <begin position="128"/>
        <end position="148"/>
    </location>
</feature>
<dbReference type="Pfam" id="PF13639">
    <property type="entry name" value="zf-RING_2"/>
    <property type="match status" value="1"/>
</dbReference>
<dbReference type="SUPFAM" id="SSF57850">
    <property type="entry name" value="RING/U-box"/>
    <property type="match status" value="1"/>
</dbReference>
<dbReference type="PROSITE" id="PS00518">
    <property type="entry name" value="ZF_RING_1"/>
    <property type="match status" value="1"/>
</dbReference>
<feature type="compositionally biased region" description="Acidic residues" evidence="5">
    <location>
        <begin position="128"/>
        <end position="139"/>
    </location>
</feature>
<name>A0AAE8Y0B7_9VIRU</name>
<dbReference type="InterPro" id="IPR047126">
    <property type="entry name" value="RNF141-like"/>
</dbReference>
<evidence type="ECO:0000313" key="7">
    <source>
        <dbReference type="EMBL" id="UBZ25609.1"/>
    </source>
</evidence>
<evidence type="ECO:0000256" key="2">
    <source>
        <dbReference type="ARBA" id="ARBA00022771"/>
    </source>
</evidence>
<sequence length="328" mass="37032">MRPQKNTTPNSRPSVEGLLNRPTKKRKILTKLKDMKAKRRLFSDKKKLLKEALYENFNCGICKDIYTKPCVSSIPNCGHIFCQECIKQWFSAQAEKICPICREPFMVPKLVHGLLGMSDIVRKLIESDSEEENSTDDDNYSTISVDDNVTNTRESADVPIISQSDIIVNNIIQEWVETNSIQNRDLPVHMRSTFGTAVNDDEESLPDLQGSGNTLDDDEESLPDLQGSSNNNNNNTAAASIAVRRHNVIIMDEDEEDEDEDSDSQSVNSGNWSDDDWIPNVRRIIPTETTRRTRATTRNSEQDGVIEVISLEDPNNATAEPPFVYFGY</sequence>
<evidence type="ECO:0000259" key="6">
    <source>
        <dbReference type="PROSITE" id="PS50089"/>
    </source>
</evidence>
<proteinExistence type="predicted"/>
<protein>
    <submittedName>
        <fullName evidence="7">Tripartite motif-containing protein 10</fullName>
    </submittedName>
</protein>
<dbReference type="PANTHER" id="PTHR12109">
    <property type="entry name" value="RING FINGER PROTEIN 141-RELATED"/>
    <property type="match status" value="1"/>
</dbReference>
<feature type="domain" description="RING-type" evidence="6">
    <location>
        <begin position="59"/>
        <end position="102"/>
    </location>
</feature>
<evidence type="ECO:0000313" key="8">
    <source>
        <dbReference type="Proteomes" id="UP000830962"/>
    </source>
</evidence>
<reference evidence="7" key="1">
    <citation type="journal article" date="2021" name="Viruses">
        <title>Identification and Full Characterisation of Two Novel Crustacean Infecting Members of the Family Nudiviridae Provides Support for Two Subfamilies.</title>
        <authorList>
            <person name="Bateman K.S."/>
            <person name="Kerr R."/>
            <person name="Stentiford G.D."/>
            <person name="Bean T.P."/>
            <person name="Hooper C."/>
            <person name="Van Eynde B."/>
            <person name="Delbare D."/>
            <person name="Bojko J."/>
            <person name="Christiaens O."/>
            <person name="Taning C.N.T."/>
            <person name="Smagghe G."/>
            <person name="van Oers M.M."/>
            <person name="van Aerle R."/>
        </authorList>
    </citation>
    <scope>NUCLEOTIDE SEQUENCE</scope>
    <source>
        <strain evidence="7">AN2</strain>
    </source>
</reference>
<feature type="region of interest" description="Disordered" evidence="5">
    <location>
        <begin position="253"/>
        <end position="276"/>
    </location>
</feature>